<keyword evidence="2" id="KW-0472">Membrane</keyword>
<dbReference type="EMBL" id="FZOF01000040">
    <property type="protein sequence ID" value="SNT55875.1"/>
    <property type="molecule type" value="Genomic_DNA"/>
</dbReference>
<feature type="transmembrane region" description="Helical" evidence="2">
    <location>
        <begin position="121"/>
        <end position="141"/>
    </location>
</feature>
<reference evidence="4 5" key="1">
    <citation type="submission" date="2017-06" db="EMBL/GenBank/DDBJ databases">
        <authorList>
            <person name="Kim H.J."/>
            <person name="Triplett B.A."/>
        </authorList>
    </citation>
    <scope>NUCLEOTIDE SEQUENCE [LARGE SCALE GENOMIC DNA]</scope>
    <source>
        <strain evidence="4 5">CGMCC 4.1858</strain>
    </source>
</reference>
<feature type="domain" description="SPW repeat-containing integral membrane" evidence="3">
    <location>
        <begin position="34"/>
        <end position="136"/>
    </location>
</feature>
<name>A0A239NLY7_9ACTN</name>
<dbReference type="Proteomes" id="UP000198280">
    <property type="component" value="Unassembled WGS sequence"/>
</dbReference>
<accession>A0A239NLY7</accession>
<evidence type="ECO:0000256" key="1">
    <source>
        <dbReference type="SAM" id="MobiDB-lite"/>
    </source>
</evidence>
<keyword evidence="2" id="KW-0812">Transmembrane</keyword>
<evidence type="ECO:0000259" key="3">
    <source>
        <dbReference type="Pfam" id="PF03779"/>
    </source>
</evidence>
<gene>
    <name evidence="4" type="ORF">SAMN05216252_14039</name>
</gene>
<feature type="region of interest" description="Disordered" evidence="1">
    <location>
        <begin position="145"/>
        <end position="164"/>
    </location>
</feature>
<dbReference type="InterPro" id="IPR005530">
    <property type="entry name" value="SPW"/>
</dbReference>
<evidence type="ECO:0000256" key="2">
    <source>
        <dbReference type="SAM" id="Phobius"/>
    </source>
</evidence>
<evidence type="ECO:0000313" key="4">
    <source>
        <dbReference type="EMBL" id="SNT55875.1"/>
    </source>
</evidence>
<organism evidence="4 5">
    <name type="scientific">Actinacidiphila glaucinigra</name>
    <dbReference type="NCBI Taxonomy" id="235986"/>
    <lineage>
        <taxon>Bacteria</taxon>
        <taxon>Bacillati</taxon>
        <taxon>Actinomycetota</taxon>
        <taxon>Actinomycetes</taxon>
        <taxon>Kitasatosporales</taxon>
        <taxon>Streptomycetaceae</taxon>
        <taxon>Actinacidiphila</taxon>
    </lineage>
</organism>
<feature type="compositionally biased region" description="Gly residues" evidence="1">
    <location>
        <begin position="155"/>
        <end position="164"/>
    </location>
</feature>
<evidence type="ECO:0000313" key="5">
    <source>
        <dbReference type="Proteomes" id="UP000198280"/>
    </source>
</evidence>
<proteinExistence type="predicted"/>
<keyword evidence="5" id="KW-1185">Reference proteome</keyword>
<protein>
    <submittedName>
        <fullName evidence="4">SPW repeat-containing protein</fullName>
    </submittedName>
</protein>
<feature type="transmembrane region" description="Helical" evidence="2">
    <location>
        <begin position="65"/>
        <end position="83"/>
    </location>
</feature>
<dbReference type="AlphaFoldDB" id="A0A239NLY7"/>
<keyword evidence="2" id="KW-1133">Transmembrane helix</keyword>
<feature type="transmembrane region" description="Helical" evidence="2">
    <location>
        <begin position="38"/>
        <end position="59"/>
    </location>
</feature>
<dbReference type="Pfam" id="PF03779">
    <property type="entry name" value="SPW"/>
    <property type="match status" value="1"/>
</dbReference>
<sequence length="164" mass="17285">MSRTQPGIEQHPDLLELRADYERVTATNRSQAVEAMGLLTGIYLAASPWIVGFNALFGFNALSTIAVNNLVAGIAYALLMGGVGRGFERAHSRAWAAAIIALWTIIAPWCITGNVSTTRTITNNVIVGVIGLILALAAASLRPGSSLRKRQGGSNPAGGGLRRM</sequence>
<feature type="transmembrane region" description="Helical" evidence="2">
    <location>
        <begin position="95"/>
        <end position="115"/>
    </location>
</feature>